<feature type="transmembrane region" description="Helical" evidence="1">
    <location>
        <begin position="62"/>
        <end position="82"/>
    </location>
</feature>
<feature type="transmembrane region" description="Helical" evidence="1">
    <location>
        <begin position="103"/>
        <end position="127"/>
    </location>
</feature>
<dbReference type="Proteomes" id="UP000185578">
    <property type="component" value="Unassembled WGS sequence"/>
</dbReference>
<gene>
    <name evidence="2" type="ORF">BTN82_10800</name>
</gene>
<comment type="caution">
    <text evidence="2">The sequence shown here is derived from an EMBL/GenBank/DDBJ whole genome shotgun (WGS) entry which is preliminary data.</text>
</comment>
<protein>
    <submittedName>
        <fullName evidence="2">Uncharacterized protein</fullName>
    </submittedName>
</protein>
<organism evidence="2 3">
    <name type="scientific">Pseudomonas chlororaphis</name>
    <dbReference type="NCBI Taxonomy" id="587753"/>
    <lineage>
        <taxon>Bacteria</taxon>
        <taxon>Pseudomonadati</taxon>
        <taxon>Pseudomonadota</taxon>
        <taxon>Gammaproteobacteria</taxon>
        <taxon>Pseudomonadales</taxon>
        <taxon>Pseudomonadaceae</taxon>
        <taxon>Pseudomonas</taxon>
    </lineage>
</organism>
<dbReference type="RefSeq" id="WP_075119110.1">
    <property type="nucleotide sequence ID" value="NZ_MSCT01000009.1"/>
</dbReference>
<keyword evidence="1" id="KW-1133">Transmembrane helix</keyword>
<keyword evidence="1" id="KW-0812">Transmembrane</keyword>
<proteinExistence type="predicted"/>
<evidence type="ECO:0000313" key="2">
    <source>
        <dbReference type="EMBL" id="OLF54489.1"/>
    </source>
</evidence>
<dbReference type="AlphaFoldDB" id="A0A1Q8ERS1"/>
<dbReference type="OrthoDB" id="6900259at2"/>
<feature type="transmembrane region" description="Helical" evidence="1">
    <location>
        <begin position="12"/>
        <end position="34"/>
    </location>
</feature>
<name>A0A1Q8ERS1_9PSED</name>
<sequence length="132" mass="13946">MSLIKSTHDFLALLGGVLIVGLFVWIGVCLYLAYTRLDEMLERLKHCSAVMNRAPLRHGGPLGKVLLVGGISGIVTFPGIYLKHGGVSADDLSEFPASLKKKLAVLQWCGIGLLLGGVACAAGIKLIKVYGA</sequence>
<dbReference type="EMBL" id="MSCT01000009">
    <property type="protein sequence ID" value="OLF54489.1"/>
    <property type="molecule type" value="Genomic_DNA"/>
</dbReference>
<accession>A0A1Q8ERS1</accession>
<keyword evidence="1" id="KW-0472">Membrane</keyword>
<reference evidence="2 3" key="1">
    <citation type="submission" date="2016-12" db="EMBL/GenBank/DDBJ databases">
        <authorList>
            <person name="Song W.-J."/>
            <person name="Kurnit D.M."/>
        </authorList>
    </citation>
    <scope>NUCLEOTIDE SEQUENCE [LARGE SCALE GENOMIC DNA]</scope>
    <source>
        <strain evidence="2 3">PCL1601</strain>
    </source>
</reference>
<evidence type="ECO:0000256" key="1">
    <source>
        <dbReference type="SAM" id="Phobius"/>
    </source>
</evidence>
<evidence type="ECO:0000313" key="3">
    <source>
        <dbReference type="Proteomes" id="UP000185578"/>
    </source>
</evidence>